<comment type="function">
    <text evidence="19">Component of the cytochrome c oxidase, the last enzyme in the mitochondrial electron transport chain which drives oxidative phosphorylation. The respiratory chain contains 3 multisubunit complexes succinate dehydrogenase (complex II, CII), ubiquinol-cytochrome c oxidoreductase (cytochrome b-c1 complex, complex III, CIII) and cytochrome c oxidase (complex IV, CIV), that cooperate to transfer electrons derived from NADH and succinate to molecular oxygen, creating an electrochemical gradient over the inner membrane that drives transmembrane transport and the ATP synthase. Cytochrome c oxidase is the component of the respiratory chain that catalyzes the reduction of oxygen to water. Electrons originating from reduced cytochrome c in the intermembrane space (IMS) are transferred via the dinuclear copper A center (CU(A)) of subunit 2 and heme A of subunit 1 to the active site in subunit 1, a binuclear center (BNC) formed by heme A3 and copper B (CU(B)). The BNC reduces molecular oxygen to 2 water molecules using 4 electrons from cytochrome c in the IMS and 4 protons from the mitochondrial matrix.</text>
</comment>
<dbReference type="InterPro" id="IPR000883">
    <property type="entry name" value="Cyt_C_Oxase_1"/>
</dbReference>
<evidence type="ECO:0000256" key="11">
    <source>
        <dbReference type="ARBA" id="ARBA00022692"/>
    </source>
</evidence>
<feature type="transmembrane region" description="Helical" evidence="20">
    <location>
        <begin position="453"/>
        <end position="473"/>
    </location>
</feature>
<dbReference type="EC" id="7.1.1.9" evidence="6 19"/>
<geneLocation type="mitochondrion" evidence="22"/>
<dbReference type="GO" id="GO:0004129">
    <property type="term" value="F:cytochrome-c oxidase activity"/>
    <property type="evidence" value="ECO:0007669"/>
    <property type="project" value="UniProtKB-EC"/>
</dbReference>
<feature type="transmembrane region" description="Helical" evidence="20">
    <location>
        <begin position="371"/>
        <end position="393"/>
    </location>
</feature>
<feature type="transmembrane region" description="Helical" evidence="20">
    <location>
        <begin position="16"/>
        <end position="37"/>
    </location>
</feature>
<keyword evidence="13" id="KW-1278">Translocase</keyword>
<keyword evidence="18 19" id="KW-0472">Membrane</keyword>
<comment type="subcellular location">
    <subcellularLocation>
        <location evidence="3">Membrane</location>
        <topology evidence="3">Multi-pass membrane protein</topology>
    </subcellularLocation>
    <subcellularLocation>
        <location evidence="19">Mitochondrion inner membrane</location>
        <topology evidence="19">Multi-pass membrane protein</topology>
    </subcellularLocation>
</comment>
<feature type="transmembrane region" description="Helical" evidence="20">
    <location>
        <begin position="414"/>
        <end position="433"/>
    </location>
</feature>
<keyword evidence="19" id="KW-0999">Mitochondrion inner membrane</keyword>
<feature type="transmembrane region" description="Helical" evidence="20">
    <location>
        <begin position="303"/>
        <end position="326"/>
    </location>
</feature>
<keyword evidence="10 19" id="KW-0679">Respiratory chain</keyword>
<dbReference type="UniPathway" id="UPA00705"/>
<feature type="transmembrane region" description="Helical" evidence="20">
    <location>
        <begin position="338"/>
        <end position="359"/>
    </location>
</feature>
<evidence type="ECO:0000259" key="21">
    <source>
        <dbReference type="PROSITE" id="PS50855"/>
    </source>
</evidence>
<dbReference type="CDD" id="cd01663">
    <property type="entry name" value="Cyt_c_Oxidase_I"/>
    <property type="match status" value="1"/>
</dbReference>
<dbReference type="CTD" id="4512"/>
<keyword evidence="16 19" id="KW-0408">Iron</keyword>
<organism evidence="22">
    <name type="scientific">Colochirus quadrangularis</name>
    <dbReference type="NCBI Taxonomy" id="1980634"/>
    <lineage>
        <taxon>Eukaryota</taxon>
        <taxon>Metazoa</taxon>
        <taxon>Echinodermata</taxon>
        <taxon>Eleutherozoa</taxon>
        <taxon>Echinozoa</taxon>
        <taxon>Holothuroidea</taxon>
        <taxon>Dendrochirotacea</taxon>
        <taxon>Dendrochirotida</taxon>
        <taxon>Cucumariidae</taxon>
        <taxon>Colochirus</taxon>
    </lineage>
</organism>
<keyword evidence="11 19" id="KW-0812">Transmembrane</keyword>
<dbReference type="GO" id="GO:0006123">
    <property type="term" value="P:mitochondrial electron transport, cytochrome c to oxygen"/>
    <property type="evidence" value="ECO:0007669"/>
    <property type="project" value="TreeGrafter"/>
</dbReference>
<evidence type="ECO:0000313" key="22">
    <source>
        <dbReference type="EMBL" id="QNG57225.1"/>
    </source>
</evidence>
<proteinExistence type="inferred from homology"/>
<feature type="transmembrane region" description="Helical" evidence="20">
    <location>
        <begin position="183"/>
        <end position="210"/>
    </location>
</feature>
<evidence type="ECO:0000256" key="13">
    <source>
        <dbReference type="ARBA" id="ARBA00022967"/>
    </source>
</evidence>
<feature type="transmembrane region" description="Helical" evidence="20">
    <location>
        <begin position="243"/>
        <end position="261"/>
    </location>
</feature>
<evidence type="ECO:0000256" key="16">
    <source>
        <dbReference type="ARBA" id="ARBA00023004"/>
    </source>
</evidence>
<keyword evidence="9 19" id="KW-0349">Heme</keyword>
<feature type="domain" description="Cytochrome oxidase subunit I profile" evidence="21">
    <location>
        <begin position="1"/>
        <end position="513"/>
    </location>
</feature>
<dbReference type="PRINTS" id="PR01165">
    <property type="entry name" value="CYCOXIDASEI"/>
</dbReference>
<evidence type="ECO:0000256" key="8">
    <source>
        <dbReference type="ARBA" id="ARBA00022448"/>
    </source>
</evidence>
<evidence type="ECO:0000256" key="12">
    <source>
        <dbReference type="ARBA" id="ARBA00022723"/>
    </source>
</evidence>
<dbReference type="InterPro" id="IPR036927">
    <property type="entry name" value="Cyt_c_oxase-like_su1_sf"/>
</dbReference>
<comment type="pathway">
    <text evidence="4 19">Energy metabolism; oxidative phosphorylation.</text>
</comment>
<reference evidence="22" key="1">
    <citation type="submission" date="2020-02" db="EMBL/GenBank/DDBJ databases">
        <authorList>
            <person name="Wen J."/>
        </authorList>
    </citation>
    <scope>NUCLEOTIDE SEQUENCE</scope>
</reference>
<evidence type="ECO:0000256" key="20">
    <source>
        <dbReference type="SAM" id="Phobius"/>
    </source>
</evidence>
<keyword evidence="12 19" id="KW-0479">Metal-binding</keyword>
<dbReference type="InterPro" id="IPR023616">
    <property type="entry name" value="Cyt_c_oxase-like_su1_dom"/>
</dbReference>
<evidence type="ECO:0000313" key="23">
    <source>
        <dbReference type="EMBL" id="QQY85573.1"/>
    </source>
</evidence>
<sequence>MNLNRWLFSTNHKDIGTLYLIFGAWAGITGTAMSVLIRTELAQPGSLLNDDQIYNVIVTAHALIMIFFMVMPIMIGGFGNWLIPLMIGAPDMAFPRMNNMSFWLVPPSYILLLTSASTESGVGTGWTIYPPLSSNIAHAGSSVDLAIFSLHLAGASSILASINFITTIINMRSPNISFDRLPLFVWSVFITAFLLVLSLPVLAGAITMLLTDRNINTTFFDPAGGGDPILFQHLFWFFGHPEVYILILPGFGMISHVITHYSGKNNPFGYLGMVYAMVAIGILGFLVWAHHMFTVGMDVDTRAYFTAATMIIAVPTGIKVFSWIATLQGSNIQWNTPILWALGFIFLFTIGGLTGIILANSSIDIVLHDTYYVVAHFHYVLSMGAVFAIFAGFTHWFPLFSGTSLNPTWSKTQFLIMFIGVNLTFFPQHFLGLAGMPRRYSDYPDAYTTWNTISSIGSLISLISVILFLFLIWEAFSSQRNIVSPPFTESSLEWQYNSFPPSHHTFNETPINITLTN</sequence>
<comment type="cofactor">
    <cofactor evidence="2">
        <name>heme</name>
        <dbReference type="ChEBI" id="CHEBI:30413"/>
    </cofactor>
</comment>
<comment type="catalytic activity">
    <reaction evidence="19">
        <text>4 Fe(II)-[cytochrome c] + O2 + 8 H(+)(in) = 4 Fe(III)-[cytochrome c] + 2 H2O + 4 H(+)(out)</text>
        <dbReference type="Rhea" id="RHEA:11436"/>
        <dbReference type="Rhea" id="RHEA-COMP:10350"/>
        <dbReference type="Rhea" id="RHEA-COMP:14399"/>
        <dbReference type="ChEBI" id="CHEBI:15377"/>
        <dbReference type="ChEBI" id="CHEBI:15378"/>
        <dbReference type="ChEBI" id="CHEBI:15379"/>
        <dbReference type="ChEBI" id="CHEBI:29033"/>
        <dbReference type="ChEBI" id="CHEBI:29034"/>
        <dbReference type="EC" id="7.1.1.9"/>
    </reaction>
</comment>
<comment type="similarity">
    <text evidence="5 19">Belongs to the heme-copper respiratory oxidase family.</text>
</comment>
<keyword evidence="15 20" id="KW-1133">Transmembrane helix</keyword>
<gene>
    <name evidence="22" type="primary">COX1</name>
</gene>
<evidence type="ECO:0000256" key="2">
    <source>
        <dbReference type="ARBA" id="ARBA00001971"/>
    </source>
</evidence>
<dbReference type="PROSITE" id="PS50855">
    <property type="entry name" value="COX1"/>
    <property type="match status" value="1"/>
</dbReference>
<dbReference type="GeneID" id="60455628"/>
<dbReference type="GO" id="GO:0015990">
    <property type="term" value="P:electron transport coupled proton transport"/>
    <property type="evidence" value="ECO:0007669"/>
    <property type="project" value="TreeGrafter"/>
</dbReference>
<feature type="transmembrane region" description="Helical" evidence="20">
    <location>
        <begin position="57"/>
        <end position="83"/>
    </location>
</feature>
<evidence type="ECO:0000256" key="6">
    <source>
        <dbReference type="ARBA" id="ARBA00012949"/>
    </source>
</evidence>
<dbReference type="SUPFAM" id="SSF81442">
    <property type="entry name" value="Cytochrome c oxidase subunit I-like"/>
    <property type="match status" value="1"/>
</dbReference>
<keyword evidence="14 19" id="KW-0249">Electron transport</keyword>
<feature type="transmembrane region" description="Helical" evidence="20">
    <location>
        <begin position="148"/>
        <end position="171"/>
    </location>
</feature>
<dbReference type="PROSITE" id="PS00077">
    <property type="entry name" value="COX1_CUB"/>
    <property type="match status" value="1"/>
</dbReference>
<comment type="cofactor">
    <cofactor evidence="1">
        <name>Cu cation</name>
        <dbReference type="ChEBI" id="CHEBI:23378"/>
    </cofactor>
</comment>
<dbReference type="PANTHER" id="PTHR10422">
    <property type="entry name" value="CYTOCHROME C OXIDASE SUBUNIT 1"/>
    <property type="match status" value="1"/>
</dbReference>
<dbReference type="GO" id="GO:0046872">
    <property type="term" value="F:metal ion binding"/>
    <property type="evidence" value="ECO:0007669"/>
    <property type="project" value="UniProtKB-KW"/>
</dbReference>
<evidence type="ECO:0000256" key="17">
    <source>
        <dbReference type="ARBA" id="ARBA00023008"/>
    </source>
</evidence>
<dbReference type="InterPro" id="IPR033944">
    <property type="entry name" value="Cyt_c_oxase_su1_dom"/>
</dbReference>
<keyword evidence="19 22" id="KW-0496">Mitochondrion</keyword>
<dbReference type="Pfam" id="PF00115">
    <property type="entry name" value="COX1"/>
    <property type="match status" value="1"/>
</dbReference>
<keyword evidence="17 19" id="KW-0186">Copper</keyword>
<dbReference type="PANTHER" id="PTHR10422:SF18">
    <property type="entry name" value="CYTOCHROME C OXIDASE SUBUNIT 1"/>
    <property type="match status" value="1"/>
</dbReference>
<evidence type="ECO:0000256" key="4">
    <source>
        <dbReference type="ARBA" id="ARBA00004673"/>
    </source>
</evidence>
<evidence type="ECO:0000256" key="10">
    <source>
        <dbReference type="ARBA" id="ARBA00022660"/>
    </source>
</evidence>
<evidence type="ECO:0000256" key="5">
    <source>
        <dbReference type="ARBA" id="ARBA00009578"/>
    </source>
</evidence>
<feature type="transmembrane region" description="Helical" evidence="20">
    <location>
        <begin position="268"/>
        <end position="291"/>
    </location>
</feature>
<evidence type="ECO:0000256" key="9">
    <source>
        <dbReference type="ARBA" id="ARBA00022617"/>
    </source>
</evidence>
<dbReference type="GO" id="GO:0020037">
    <property type="term" value="F:heme binding"/>
    <property type="evidence" value="ECO:0007669"/>
    <property type="project" value="InterPro"/>
</dbReference>
<protein>
    <recommendedName>
        <fullName evidence="7 19">Cytochrome c oxidase subunit 1</fullName>
        <ecNumber evidence="6 19">7.1.1.9</ecNumber>
    </recommendedName>
</protein>
<evidence type="ECO:0000256" key="18">
    <source>
        <dbReference type="ARBA" id="ARBA00023136"/>
    </source>
</evidence>
<evidence type="ECO:0000256" key="1">
    <source>
        <dbReference type="ARBA" id="ARBA00001935"/>
    </source>
</evidence>
<accession>A0A7G7MWL6</accession>
<evidence type="ECO:0000256" key="7">
    <source>
        <dbReference type="ARBA" id="ARBA00015947"/>
    </source>
</evidence>
<dbReference type="EMBL" id="MW218895">
    <property type="protein sequence ID" value="QQY85573.1"/>
    <property type="molecule type" value="Genomic_DNA"/>
</dbReference>
<dbReference type="GO" id="GO:0045277">
    <property type="term" value="C:respiratory chain complex IV"/>
    <property type="evidence" value="ECO:0007669"/>
    <property type="project" value="InterPro"/>
</dbReference>
<dbReference type="AlphaFoldDB" id="A0A7G7MWL6"/>
<dbReference type="Gene3D" id="1.20.210.10">
    <property type="entry name" value="Cytochrome c oxidase-like, subunit I domain"/>
    <property type="match status" value="1"/>
</dbReference>
<dbReference type="GO" id="GO:0005743">
    <property type="term" value="C:mitochondrial inner membrane"/>
    <property type="evidence" value="ECO:0007669"/>
    <property type="project" value="UniProtKB-SubCell"/>
</dbReference>
<evidence type="ECO:0000256" key="19">
    <source>
        <dbReference type="RuleBase" id="RU000369"/>
    </source>
</evidence>
<keyword evidence="8 19" id="KW-0813">Transport</keyword>
<dbReference type="RefSeq" id="YP_009971630.1">
    <property type="nucleotide sequence ID" value="NC_051929.1"/>
</dbReference>
<dbReference type="InterPro" id="IPR023615">
    <property type="entry name" value="Cyt_c_Oxase_su1_BS"/>
</dbReference>
<dbReference type="FunFam" id="1.20.210.10:FF:000001">
    <property type="entry name" value="Cytochrome c oxidase subunit 1"/>
    <property type="match status" value="1"/>
</dbReference>
<evidence type="ECO:0000256" key="15">
    <source>
        <dbReference type="ARBA" id="ARBA00022989"/>
    </source>
</evidence>
<name>A0A7G7MWL6_9ECHN</name>
<dbReference type="EMBL" id="MT108721">
    <property type="protein sequence ID" value="QNG57225.1"/>
    <property type="molecule type" value="Genomic_DNA"/>
</dbReference>
<evidence type="ECO:0000256" key="3">
    <source>
        <dbReference type="ARBA" id="ARBA00004141"/>
    </source>
</evidence>
<reference evidence="23" key="2">
    <citation type="submission" date="2020-11" db="EMBL/GenBank/DDBJ databases">
        <title>Complete Mitochondrial Genome of Colochirus quadrangularis.</title>
        <authorList>
            <person name="Huang W."/>
        </authorList>
    </citation>
    <scope>NUCLEOTIDE SEQUENCE</scope>
    <source>
        <strain evidence="23">Haishen</strain>
    </source>
</reference>
<evidence type="ECO:0000256" key="14">
    <source>
        <dbReference type="ARBA" id="ARBA00022982"/>
    </source>
</evidence>